<keyword evidence="2" id="KW-1185">Reference proteome</keyword>
<dbReference type="EMBL" id="JACIIZ010000005">
    <property type="protein sequence ID" value="MBB6251450.1"/>
    <property type="molecule type" value="Genomic_DNA"/>
</dbReference>
<dbReference type="InterPro" id="IPR021497">
    <property type="entry name" value="GTA_holin_3TM"/>
</dbReference>
<dbReference type="RefSeq" id="WP_184799963.1">
    <property type="nucleotide sequence ID" value="NZ_JACIIZ010000005.1"/>
</dbReference>
<name>A0A7X0AWP1_9PROT</name>
<evidence type="ECO:0000313" key="1">
    <source>
        <dbReference type="EMBL" id="MBB6251450.1"/>
    </source>
</evidence>
<evidence type="ECO:0008006" key="3">
    <source>
        <dbReference type="Google" id="ProtNLM"/>
    </source>
</evidence>
<accession>A0A7X0AWP1</accession>
<dbReference type="AlphaFoldDB" id="A0A7X0AWP1"/>
<evidence type="ECO:0000313" key="2">
    <source>
        <dbReference type="Proteomes" id="UP000539175"/>
    </source>
</evidence>
<dbReference type="Pfam" id="PF11351">
    <property type="entry name" value="GTA_holin_3TM"/>
    <property type="match status" value="1"/>
</dbReference>
<proteinExistence type="predicted"/>
<sequence>MGILQELLSPASGVITPVVNKLLDFIPDPTAKAQAEAAAYKEAADRAQQLNLAQLDVNKAEAQSGSVFVAGWRPGAGWVCVGALALCYWPKAVALTWVWVYQSYIMLAANPMAAPPTFPDLGITDLLGLLASMLGMGGLRTFEKLKGVQTK</sequence>
<dbReference type="Proteomes" id="UP000539175">
    <property type="component" value="Unassembled WGS sequence"/>
</dbReference>
<gene>
    <name evidence="1" type="ORF">FHS74_002001</name>
</gene>
<comment type="caution">
    <text evidence="1">The sequence shown here is derived from an EMBL/GenBank/DDBJ whole genome shotgun (WGS) entry which is preliminary data.</text>
</comment>
<protein>
    <recommendedName>
        <fullName evidence="3">Holin of 3TMs, for gene-transfer release</fullName>
    </recommendedName>
</protein>
<organism evidence="1 2">
    <name type="scientific">Nitrospirillum iridis</name>
    <dbReference type="NCBI Taxonomy" id="765888"/>
    <lineage>
        <taxon>Bacteria</taxon>
        <taxon>Pseudomonadati</taxon>
        <taxon>Pseudomonadota</taxon>
        <taxon>Alphaproteobacteria</taxon>
        <taxon>Rhodospirillales</taxon>
        <taxon>Azospirillaceae</taxon>
        <taxon>Nitrospirillum</taxon>
    </lineage>
</organism>
<reference evidence="1 2" key="1">
    <citation type="submission" date="2020-08" db="EMBL/GenBank/DDBJ databases">
        <title>Genomic Encyclopedia of Type Strains, Phase IV (KMG-IV): sequencing the most valuable type-strain genomes for metagenomic binning, comparative biology and taxonomic classification.</title>
        <authorList>
            <person name="Goeker M."/>
        </authorList>
    </citation>
    <scope>NUCLEOTIDE SEQUENCE [LARGE SCALE GENOMIC DNA]</scope>
    <source>
        <strain evidence="1 2">DSM 22198</strain>
    </source>
</reference>